<dbReference type="GO" id="GO:0045892">
    <property type="term" value="P:negative regulation of DNA-templated transcription"/>
    <property type="evidence" value="ECO:0007669"/>
    <property type="project" value="UniProtKB-ARBA"/>
</dbReference>
<organism evidence="2 3">
    <name type="scientific">Leptospira ryugenii</name>
    <dbReference type="NCBI Taxonomy" id="1917863"/>
    <lineage>
        <taxon>Bacteria</taxon>
        <taxon>Pseudomonadati</taxon>
        <taxon>Spirochaetota</taxon>
        <taxon>Spirochaetia</taxon>
        <taxon>Leptospirales</taxon>
        <taxon>Leptospiraceae</taxon>
        <taxon>Leptospira</taxon>
    </lineage>
</organism>
<proteinExistence type="inferred from homology"/>
<name>A0A2P2DZS3_9LEPT</name>
<dbReference type="RefSeq" id="WP_108975782.1">
    <property type="nucleotide sequence ID" value="NZ_BFBB01000004.1"/>
</dbReference>
<dbReference type="Pfam" id="PF02583">
    <property type="entry name" value="Trns_repr_metal"/>
    <property type="match status" value="1"/>
</dbReference>
<protein>
    <submittedName>
        <fullName evidence="2">Metal-sensitive transcriptional repressor</fullName>
    </submittedName>
</protein>
<gene>
    <name evidence="2" type="ORF">LPTSP4_16560</name>
</gene>
<dbReference type="OrthoDB" id="337058at2"/>
<comment type="similarity">
    <text evidence="1">Belongs to the FrmR/RcnR family.</text>
</comment>
<dbReference type="Proteomes" id="UP000245133">
    <property type="component" value="Unassembled WGS sequence"/>
</dbReference>
<reference evidence="2 3" key="1">
    <citation type="submission" date="2018-02" db="EMBL/GenBank/DDBJ databases">
        <title>Novel Leptospira species isolated from soil and water in Japan.</title>
        <authorList>
            <person name="Nakao R."/>
            <person name="Masuzawa T."/>
        </authorList>
    </citation>
    <scope>NUCLEOTIDE SEQUENCE [LARGE SCALE GENOMIC DNA]</scope>
    <source>
        <strain evidence="2 3">YH101</strain>
    </source>
</reference>
<dbReference type="InterPro" id="IPR003735">
    <property type="entry name" value="Metal_Tscrpt_repr"/>
</dbReference>
<accession>A0A2P2DZS3</accession>
<keyword evidence="3" id="KW-1185">Reference proteome</keyword>
<dbReference type="PANTHER" id="PTHR33677:SF5">
    <property type="entry name" value="TRANSCRIPTIONAL REPRESSOR FRMR"/>
    <property type="match status" value="1"/>
</dbReference>
<evidence type="ECO:0000313" key="3">
    <source>
        <dbReference type="Proteomes" id="UP000245133"/>
    </source>
</evidence>
<dbReference type="GO" id="GO:0003677">
    <property type="term" value="F:DNA binding"/>
    <property type="evidence" value="ECO:0007669"/>
    <property type="project" value="InterPro"/>
</dbReference>
<dbReference type="Gene3D" id="1.20.58.1000">
    <property type="entry name" value="Metal-sensitive repressor, helix protomer"/>
    <property type="match status" value="1"/>
</dbReference>
<dbReference type="PANTHER" id="PTHR33677">
    <property type="entry name" value="TRANSCRIPTIONAL REPRESSOR FRMR-RELATED"/>
    <property type="match status" value="1"/>
</dbReference>
<comment type="caution">
    <text evidence="2">The sequence shown here is derived from an EMBL/GenBank/DDBJ whole genome shotgun (WGS) entry which is preliminary data.</text>
</comment>
<sequence length="88" mass="10075">MVTLEEKTKLIHRLNRIQGQVEAIKRSILEEEKDCEKAILLLKAANQAMKKFGEAYIQEYMASCFQEKKNQASIESDIKKAIKAAFSL</sequence>
<evidence type="ECO:0000256" key="1">
    <source>
        <dbReference type="ARBA" id="ARBA00005260"/>
    </source>
</evidence>
<evidence type="ECO:0000313" key="2">
    <source>
        <dbReference type="EMBL" id="GBF50132.1"/>
    </source>
</evidence>
<dbReference type="EMBL" id="BFBB01000004">
    <property type="protein sequence ID" value="GBF50132.1"/>
    <property type="molecule type" value="Genomic_DNA"/>
</dbReference>
<dbReference type="GO" id="GO:0046872">
    <property type="term" value="F:metal ion binding"/>
    <property type="evidence" value="ECO:0007669"/>
    <property type="project" value="InterPro"/>
</dbReference>
<dbReference type="InterPro" id="IPR038390">
    <property type="entry name" value="Metal_Tscrpt_repr_sf"/>
</dbReference>
<dbReference type="CDD" id="cd10148">
    <property type="entry name" value="CsoR-like_DUF156"/>
    <property type="match status" value="1"/>
</dbReference>
<dbReference type="AlphaFoldDB" id="A0A2P2DZS3"/>